<reference evidence="1" key="1">
    <citation type="submission" date="2023-10" db="EMBL/GenBank/DDBJ databases">
        <authorList>
            <person name="Chen Y."/>
            <person name="Shah S."/>
            <person name="Dougan E. K."/>
            <person name="Thang M."/>
            <person name="Chan C."/>
        </authorList>
    </citation>
    <scope>NUCLEOTIDE SEQUENCE [LARGE SCALE GENOMIC DNA]</scope>
</reference>
<evidence type="ECO:0000313" key="1">
    <source>
        <dbReference type="EMBL" id="CAK0872426.1"/>
    </source>
</evidence>
<evidence type="ECO:0000313" key="2">
    <source>
        <dbReference type="Proteomes" id="UP001189429"/>
    </source>
</evidence>
<proteinExistence type="predicted"/>
<feature type="non-terminal residue" evidence="1">
    <location>
        <position position="159"/>
    </location>
</feature>
<protein>
    <submittedName>
        <fullName evidence="1">Uncharacterized protein</fullName>
    </submittedName>
</protein>
<keyword evidence="2" id="KW-1185">Reference proteome</keyword>
<accession>A0ABN9VJH1</accession>
<gene>
    <name evidence="1" type="ORF">PCOR1329_LOCUS57902</name>
</gene>
<name>A0ABN9VJH1_9DINO</name>
<sequence length="159" mass="16510">NDFHNIGQLGAAAVAFLTDLALDGFDTANSRMTVAALRSAAMAVAGWMTWMNPPSMAAFVALVLRACPRQSEAHRPRAGSLAPPIAGSGFNAWGLIVNDARSGRPGIAGAPDELVLVDAPELWPALHAPTLNAPADASLWNFRPAGAGTKFALALRELG</sequence>
<comment type="caution">
    <text evidence="1">The sequence shown here is derived from an EMBL/GenBank/DDBJ whole genome shotgun (WGS) entry which is preliminary data.</text>
</comment>
<dbReference type="Proteomes" id="UP001189429">
    <property type="component" value="Unassembled WGS sequence"/>
</dbReference>
<organism evidence="1 2">
    <name type="scientific">Prorocentrum cordatum</name>
    <dbReference type="NCBI Taxonomy" id="2364126"/>
    <lineage>
        <taxon>Eukaryota</taxon>
        <taxon>Sar</taxon>
        <taxon>Alveolata</taxon>
        <taxon>Dinophyceae</taxon>
        <taxon>Prorocentrales</taxon>
        <taxon>Prorocentraceae</taxon>
        <taxon>Prorocentrum</taxon>
    </lineage>
</organism>
<dbReference type="EMBL" id="CAUYUJ010017170">
    <property type="protein sequence ID" value="CAK0872426.1"/>
    <property type="molecule type" value="Genomic_DNA"/>
</dbReference>
<feature type="non-terminal residue" evidence="1">
    <location>
        <position position="1"/>
    </location>
</feature>